<dbReference type="PROSITE" id="PS52019">
    <property type="entry name" value="PKS_MFAS_DH"/>
    <property type="match status" value="1"/>
</dbReference>
<keyword evidence="4" id="KW-0808">Transferase</keyword>
<dbReference type="Pfam" id="PF22621">
    <property type="entry name" value="CurL-like_PKS_C"/>
    <property type="match status" value="1"/>
</dbReference>
<dbReference type="InterPro" id="IPR013154">
    <property type="entry name" value="ADH-like_N"/>
</dbReference>
<dbReference type="SUPFAM" id="SSF53901">
    <property type="entry name" value="Thiolase-like"/>
    <property type="match status" value="1"/>
</dbReference>
<dbReference type="Pfam" id="PF13602">
    <property type="entry name" value="ADH_zinc_N_2"/>
    <property type="match status" value="1"/>
</dbReference>
<dbReference type="PANTHER" id="PTHR43775:SF49">
    <property type="entry name" value="SYNTHASE, PUTATIVE (JCVI)-RELATED"/>
    <property type="match status" value="1"/>
</dbReference>
<dbReference type="SMART" id="SM00827">
    <property type="entry name" value="PKS_AT"/>
    <property type="match status" value="1"/>
</dbReference>
<evidence type="ECO:0000256" key="1">
    <source>
        <dbReference type="ARBA" id="ARBA00022450"/>
    </source>
</evidence>
<dbReference type="STRING" id="268505.A0A2A9PNS9"/>
<feature type="active site" description="Proton donor; for dehydratase activity" evidence="9">
    <location>
        <position position="1147"/>
    </location>
</feature>
<dbReference type="InterPro" id="IPR050091">
    <property type="entry name" value="PKS_NRPS_Biosynth_Enz"/>
</dbReference>
<dbReference type="SUPFAM" id="SSF52151">
    <property type="entry name" value="FabD/lysophospholipase-like"/>
    <property type="match status" value="1"/>
</dbReference>
<feature type="active site" description="Proton acceptor; for dehydratase activity" evidence="9">
    <location>
        <position position="976"/>
    </location>
</feature>
<dbReference type="GO" id="GO:0031177">
    <property type="term" value="F:phosphopantetheine binding"/>
    <property type="evidence" value="ECO:0007669"/>
    <property type="project" value="InterPro"/>
</dbReference>
<evidence type="ECO:0000313" key="14">
    <source>
        <dbReference type="EMBL" id="PFH62884.1"/>
    </source>
</evidence>
<dbReference type="CDD" id="cd05195">
    <property type="entry name" value="enoyl_red"/>
    <property type="match status" value="1"/>
</dbReference>
<dbReference type="PROSITE" id="PS50075">
    <property type="entry name" value="CARRIER"/>
    <property type="match status" value="1"/>
</dbReference>
<dbReference type="InterPro" id="IPR057326">
    <property type="entry name" value="KR_dom"/>
</dbReference>
<keyword evidence="3" id="KW-0489">Methyltransferase</keyword>
<comment type="caution">
    <text evidence="14">The sequence shown here is derived from an EMBL/GenBank/DDBJ whole genome shotgun (WGS) entry which is preliminary data.</text>
</comment>
<dbReference type="Pfam" id="PF08659">
    <property type="entry name" value="KR"/>
    <property type="match status" value="1"/>
</dbReference>
<dbReference type="InterPro" id="IPR001227">
    <property type="entry name" value="Ac_transferase_dom_sf"/>
</dbReference>
<evidence type="ECO:0000256" key="2">
    <source>
        <dbReference type="ARBA" id="ARBA00022553"/>
    </source>
</evidence>
<keyword evidence="8" id="KW-0012">Acyltransferase</keyword>
<evidence type="ECO:0000256" key="8">
    <source>
        <dbReference type="ARBA" id="ARBA00023315"/>
    </source>
</evidence>
<feature type="domain" description="Carrier" evidence="11">
    <location>
        <begin position="2431"/>
        <end position="2508"/>
    </location>
</feature>
<keyword evidence="7" id="KW-0511">Multifunctional enzyme</keyword>
<evidence type="ECO:0000256" key="10">
    <source>
        <dbReference type="SAM" id="MobiDB-lite"/>
    </source>
</evidence>
<evidence type="ECO:0000256" key="9">
    <source>
        <dbReference type="PROSITE-ProRule" id="PRU01363"/>
    </source>
</evidence>
<dbReference type="CDD" id="cd00833">
    <property type="entry name" value="PKS"/>
    <property type="match status" value="1"/>
</dbReference>
<dbReference type="GO" id="GO:1901336">
    <property type="term" value="P:lactone biosynthetic process"/>
    <property type="evidence" value="ECO:0007669"/>
    <property type="project" value="UniProtKB-ARBA"/>
</dbReference>
<dbReference type="Pfam" id="PF14765">
    <property type="entry name" value="PS-DH"/>
    <property type="match status" value="1"/>
</dbReference>
<dbReference type="Pfam" id="PF00109">
    <property type="entry name" value="ketoacyl-synt"/>
    <property type="match status" value="1"/>
</dbReference>
<feature type="domain" description="PKS/mFAS DH" evidence="13">
    <location>
        <begin position="944"/>
        <end position="1230"/>
    </location>
</feature>
<dbReference type="InterPro" id="IPR014031">
    <property type="entry name" value="Ketoacyl_synth_C"/>
</dbReference>
<dbReference type="SMART" id="SM00825">
    <property type="entry name" value="PKS_KS"/>
    <property type="match status" value="1"/>
</dbReference>
<evidence type="ECO:0000256" key="7">
    <source>
        <dbReference type="ARBA" id="ARBA00023268"/>
    </source>
</evidence>
<dbReference type="CDD" id="cd02440">
    <property type="entry name" value="AdoMet_MTases"/>
    <property type="match status" value="1"/>
</dbReference>
<dbReference type="InterPro" id="IPR049552">
    <property type="entry name" value="PKS_DH_N"/>
</dbReference>
<name>A0A2A9PNS9_OPHUN</name>
<dbReference type="Pfam" id="PF16197">
    <property type="entry name" value="KAsynt_C_assoc"/>
    <property type="match status" value="1"/>
</dbReference>
<feature type="region of interest" description="C-terminal hotdog fold" evidence="9">
    <location>
        <begin position="1085"/>
        <end position="1230"/>
    </location>
</feature>
<dbReference type="InterPro" id="IPR036736">
    <property type="entry name" value="ACP-like_sf"/>
</dbReference>
<keyword evidence="5" id="KW-0521">NADP</keyword>
<dbReference type="GO" id="GO:0006633">
    <property type="term" value="P:fatty acid biosynthetic process"/>
    <property type="evidence" value="ECO:0007669"/>
    <property type="project" value="TreeGrafter"/>
</dbReference>
<dbReference type="GO" id="GO:0032259">
    <property type="term" value="P:methylation"/>
    <property type="evidence" value="ECO:0007669"/>
    <property type="project" value="UniProtKB-KW"/>
</dbReference>
<dbReference type="InterPro" id="IPR036291">
    <property type="entry name" value="NAD(P)-bd_dom_sf"/>
</dbReference>
<dbReference type="InterPro" id="IPR014043">
    <property type="entry name" value="Acyl_transferase_dom"/>
</dbReference>
<dbReference type="GO" id="GO:0004312">
    <property type="term" value="F:fatty acid synthase activity"/>
    <property type="evidence" value="ECO:0007669"/>
    <property type="project" value="TreeGrafter"/>
</dbReference>
<dbReference type="GO" id="GO:0044550">
    <property type="term" value="P:secondary metabolite biosynthetic process"/>
    <property type="evidence" value="ECO:0007669"/>
    <property type="project" value="TreeGrafter"/>
</dbReference>
<evidence type="ECO:0000259" key="12">
    <source>
        <dbReference type="PROSITE" id="PS52004"/>
    </source>
</evidence>
<dbReference type="Gene3D" id="3.30.70.3290">
    <property type="match status" value="1"/>
</dbReference>
<protein>
    <submittedName>
        <fullName evidence="14">Uncharacterized protein</fullName>
    </submittedName>
</protein>
<dbReference type="Pfam" id="PF02801">
    <property type="entry name" value="Ketoacyl-synt_C"/>
    <property type="match status" value="1"/>
</dbReference>
<dbReference type="OrthoDB" id="5129394at2759"/>
<feature type="region of interest" description="N-terminal hotdog fold" evidence="9">
    <location>
        <begin position="944"/>
        <end position="1073"/>
    </location>
</feature>
<dbReference type="SMART" id="SM00826">
    <property type="entry name" value="PKS_DH"/>
    <property type="match status" value="1"/>
</dbReference>
<dbReference type="InterPro" id="IPR016039">
    <property type="entry name" value="Thiolase-like"/>
</dbReference>
<dbReference type="InterPro" id="IPR049900">
    <property type="entry name" value="PKS_mFAS_DH"/>
</dbReference>
<keyword evidence="15" id="KW-1185">Reference proteome</keyword>
<dbReference type="InterPro" id="IPR016036">
    <property type="entry name" value="Malonyl_transacylase_ACP-bd"/>
</dbReference>
<dbReference type="Pfam" id="PF00698">
    <property type="entry name" value="Acyl_transf_1"/>
    <property type="match status" value="1"/>
</dbReference>
<evidence type="ECO:0000313" key="15">
    <source>
        <dbReference type="Proteomes" id="UP000037136"/>
    </source>
</evidence>
<dbReference type="Gene3D" id="3.40.47.10">
    <property type="match status" value="1"/>
</dbReference>
<dbReference type="FunFam" id="3.40.50.720:FF:000209">
    <property type="entry name" value="Polyketide synthase Pks12"/>
    <property type="match status" value="1"/>
</dbReference>
<evidence type="ECO:0000256" key="3">
    <source>
        <dbReference type="ARBA" id="ARBA00022603"/>
    </source>
</evidence>
<dbReference type="InterPro" id="IPR029063">
    <property type="entry name" value="SAM-dependent_MTases_sf"/>
</dbReference>
<dbReference type="PANTHER" id="PTHR43775">
    <property type="entry name" value="FATTY ACID SYNTHASE"/>
    <property type="match status" value="1"/>
</dbReference>
<dbReference type="Gene3D" id="3.90.180.10">
    <property type="entry name" value="Medium-chain alcohol dehydrogenases, catalytic domain"/>
    <property type="match status" value="1"/>
</dbReference>
<dbReference type="InterPro" id="IPR032821">
    <property type="entry name" value="PKS_assoc"/>
</dbReference>
<feature type="region of interest" description="Disordered" evidence="10">
    <location>
        <begin position="430"/>
        <end position="485"/>
    </location>
</feature>
<accession>A0A2A9PNS9</accession>
<dbReference type="SMART" id="SM00822">
    <property type="entry name" value="PKS_KR"/>
    <property type="match status" value="1"/>
</dbReference>
<dbReference type="EMBL" id="LAZP02000015">
    <property type="protein sequence ID" value="PFH62884.1"/>
    <property type="molecule type" value="Genomic_DNA"/>
</dbReference>
<evidence type="ECO:0000256" key="5">
    <source>
        <dbReference type="ARBA" id="ARBA00022857"/>
    </source>
</evidence>
<dbReference type="InterPro" id="IPR020806">
    <property type="entry name" value="PKS_PP-bd"/>
</dbReference>
<dbReference type="InterPro" id="IPR020843">
    <property type="entry name" value="ER"/>
</dbReference>
<dbReference type="Gene3D" id="3.10.129.110">
    <property type="entry name" value="Polyketide synthase dehydratase"/>
    <property type="match status" value="1"/>
</dbReference>
<organism evidence="14 15">
    <name type="scientific">Ophiocordyceps unilateralis</name>
    <name type="common">Zombie-ant fungus</name>
    <name type="synonym">Torrubia unilateralis</name>
    <dbReference type="NCBI Taxonomy" id="268505"/>
    <lineage>
        <taxon>Eukaryota</taxon>
        <taxon>Fungi</taxon>
        <taxon>Dikarya</taxon>
        <taxon>Ascomycota</taxon>
        <taxon>Pezizomycotina</taxon>
        <taxon>Sordariomycetes</taxon>
        <taxon>Hypocreomycetidae</taxon>
        <taxon>Hypocreales</taxon>
        <taxon>Ophiocordycipitaceae</taxon>
        <taxon>Ophiocordyceps</taxon>
    </lineage>
</organism>
<dbReference type="GO" id="GO:0016491">
    <property type="term" value="F:oxidoreductase activity"/>
    <property type="evidence" value="ECO:0007669"/>
    <property type="project" value="UniProtKB-KW"/>
</dbReference>
<feature type="domain" description="Ketosynthase family 3 (KS3)" evidence="12">
    <location>
        <begin position="7"/>
        <end position="425"/>
    </location>
</feature>
<dbReference type="InterPro" id="IPR013968">
    <property type="entry name" value="PKS_KR"/>
</dbReference>
<dbReference type="PROSITE" id="PS52004">
    <property type="entry name" value="KS3_2"/>
    <property type="match status" value="1"/>
</dbReference>
<dbReference type="InterPro" id="IPR014030">
    <property type="entry name" value="Ketoacyl_synth_N"/>
</dbReference>
<reference evidence="14 15" key="1">
    <citation type="journal article" date="2015" name="BMC Genomics">
        <title>Gene expression during zombie ant biting behavior reflects the complexity underlying fungal parasitic behavioral manipulation.</title>
        <authorList>
            <person name="de Bekker C."/>
            <person name="Ohm R.A."/>
            <person name="Loreto R.G."/>
            <person name="Sebastian A."/>
            <person name="Albert I."/>
            <person name="Merrow M."/>
            <person name="Brachmann A."/>
            <person name="Hughes D.P."/>
        </authorList>
    </citation>
    <scope>NUCLEOTIDE SEQUENCE [LARGE SCALE GENOMIC DNA]</scope>
    <source>
        <strain evidence="14 15">SC16a</strain>
    </source>
</reference>
<dbReference type="SUPFAM" id="SSF53335">
    <property type="entry name" value="S-adenosyl-L-methionine-dependent methyltransferases"/>
    <property type="match status" value="1"/>
</dbReference>
<dbReference type="InterPro" id="IPR020841">
    <property type="entry name" value="PKS_Beta-ketoAc_synthase_dom"/>
</dbReference>
<keyword evidence="2" id="KW-0597">Phosphoprotein</keyword>
<feature type="compositionally biased region" description="Basic and acidic residues" evidence="10">
    <location>
        <begin position="436"/>
        <end position="478"/>
    </location>
</feature>
<dbReference type="InterPro" id="IPR009081">
    <property type="entry name" value="PP-bd_ACP"/>
</dbReference>
<dbReference type="InterPro" id="IPR042104">
    <property type="entry name" value="PKS_dehydratase_sf"/>
</dbReference>
<evidence type="ECO:0000256" key="6">
    <source>
        <dbReference type="ARBA" id="ARBA00023002"/>
    </source>
</evidence>
<dbReference type="SMART" id="SM00829">
    <property type="entry name" value="PKS_ER"/>
    <property type="match status" value="1"/>
</dbReference>
<dbReference type="Proteomes" id="UP000037136">
    <property type="component" value="Unassembled WGS sequence"/>
</dbReference>
<dbReference type="Gene3D" id="3.40.366.10">
    <property type="entry name" value="Malonyl-Coenzyme A Acyl Carrier Protein, domain 2"/>
    <property type="match status" value="1"/>
</dbReference>
<dbReference type="SUPFAM" id="SSF50129">
    <property type="entry name" value="GroES-like"/>
    <property type="match status" value="1"/>
</dbReference>
<dbReference type="Pfam" id="PF21089">
    <property type="entry name" value="PKS_DH_N"/>
    <property type="match status" value="1"/>
</dbReference>
<evidence type="ECO:0000256" key="4">
    <source>
        <dbReference type="ARBA" id="ARBA00022679"/>
    </source>
</evidence>
<dbReference type="GO" id="GO:0008168">
    <property type="term" value="F:methyltransferase activity"/>
    <property type="evidence" value="ECO:0007669"/>
    <property type="project" value="UniProtKB-KW"/>
</dbReference>
<keyword evidence="6" id="KW-0560">Oxidoreductase</keyword>
<dbReference type="CDD" id="cd05274">
    <property type="entry name" value="KR_FAS_SDR_x"/>
    <property type="match status" value="1"/>
</dbReference>
<dbReference type="Gene3D" id="3.40.50.720">
    <property type="entry name" value="NAD(P)-binding Rossmann-like Domain"/>
    <property type="match status" value="2"/>
</dbReference>
<dbReference type="SMART" id="SM00823">
    <property type="entry name" value="PKS_PP"/>
    <property type="match status" value="1"/>
</dbReference>
<dbReference type="SUPFAM" id="SSF51735">
    <property type="entry name" value="NAD(P)-binding Rossmann-fold domains"/>
    <property type="match status" value="2"/>
</dbReference>
<gene>
    <name evidence="14" type="ORF">XA68_11440</name>
</gene>
<dbReference type="Gene3D" id="3.40.50.150">
    <property type="entry name" value="Vaccinia Virus protein VP39"/>
    <property type="match status" value="1"/>
</dbReference>
<evidence type="ECO:0000259" key="11">
    <source>
        <dbReference type="PROSITE" id="PS50075"/>
    </source>
</evidence>
<sequence>MAGQTAPSPIAIVGMGLRLPGGISTPNEFWDLLVNKKDGRCRVPSDRFNINGFHGEAAHRQKVASDHGYFLDDNLKVFDSSFSSASRSDLETLDPQQKLLVEVAWECLESAGQPGFQGSDTGVYVGVFGEDWHNILHKDRQDMGNGHSVASGDFGLANWLSYGLDLRGPSMTIRTACSASMSALHLACLALRNGDCQSAIVAGTSIIIEPSMTLDMTDQQVLSPTGSCKTFDAAADGFARGEAVNAILIKPLDAALKAGDPIRAIIRATAANSDGKTSSMGCPSKEAQEIMIRNAYRAAGIDDISETPFIECHGTGTPVGDPLEVAALAAAFGRRGTLIGSVKPNVGHGEGASGITSIIKAALSLENSIIPPNINFTTPNPRIPWDDYKFQVPLEPMPFPEGRPARISVNSFGIGGANAHAVMESAAAYGVSPQPRGHENRRSADYHSEDQRHGGETGKAVNDELKGTADSGRNELKRSSGNTCGSWESLGRRPSVLPISASTEKSLLRRIADIKEYLEAHPQSADDLVYTMGLRRSHLEFRSFSIVGDGGGGQALEFSPVERAGGRKAVFVFTGQGAQWEGMARSLLLAFPSFLEDIREMDAALQTMNEPPRWSIEGVLNSGLQGDEGCLNKAEFAQPICTAVQVALVNLLAKCGITPCAVVGHSSGEIAAAYAAGALTASEAVICASVRGQVTLFKPRDGLMAAVGLGRDAVLPHLVDGVMIACENSSKSVTLSGDPEAVQQTLKSMQEKKVETAVRMLPVNVAYHSHHMRDIGGVYEERMAPYIKQGREPKVPFFSSVYGKALPSETRLCPAYWRKNLESPVLFHGAVSSLLTSMQDVATVIEIGPHPALRGPLRQMLEERTCKRPPSYVATLVRGKECVNSMLETAGQLYVRGYGVDFSFLNPRGSTLADLPLYPWDHSMEYWTESRVSKAWRMKENPHHELLGDRCPESSTLEPVWRNVVHYSDVPWLSDHKVGTDVVFPLAGYMGIMGEAVRQTLGSKAFVLRSLTVKAALVLPETDAIEIRTTMRPTRLTDLTNSSSWHDMSISTFNGKIWTENCSGQAMAGEEETAKQRGLEPGDGYWRQISKGYFYDHMRQMGLRFGPRFQGLTDISTDPGRLVATATLRDDAAEHEACYAVHPTTLDCCLQLSVVAGCKGIARNIETLVLPVSIQRIAVSPGGEPNLVASAVTDSEGSTASVVVVAKDSRRPIVQLQGLRVTPFDTGDALGSRESLTFARLEWLPDINCLPAVDSLIQRGDSKRELFRLLEKLTSLAILQTLHTIESLNLTPTGHVAKQIAWMEKEKQTMIRGDGPLAFPEEQEWALMKPASLNQVAKSVLATLEATGDRTTTRVGRMIYDLAQPKTIEPIFRGTDPAEVIVADDRLTDFYDLQCMASPAELFQLLGQAKPTMKVLEIGAGTGGTTRDILDSLMSEDGIRLYEQFVFTDISPWFFNSARERFENRSGMVYQVLDITKSPAEQGFELESFDIVIASNVLHATPSLQETLRNVRSLLRPDGRLYLAELVQPLSWRYTHFLVGWLSGWWVGEADGRSDVPFITVERWDAELRAAGFSGVDSSVLDDDEPYYMCAHIVSRIAAAAAPEPEEVVILYKDQKHEFACRLADIWAREGHVVRWVQLGHHEELADAKHVVSAVDLEAPFFHDLLEPDYDAFIAFLSNLKGGVLWLTRPAQIACSDPRYGLVNGVARTVRVELSIDFWTAELQSPSETATTTAVLTIARKFFGRTPQSDGTDTEFAVHDGIVRIARCHWSSVAGALEPAEDDGCARQMVVDQYGVLDSLHWVRQQEPQTVQDGHVEVDIRCVGLNFLDIMVAMGLVPMPKDVLGVEAVGVVTRVGSAVDHVSVGDRVWVVHKGLFATKQVIPGSFVYCIPDGLSFEEAATMPIVYATVIYCLINLGQLRRGQSVLIHSAAGGVGQAAINICQMLGAEIYTTVGSESKIKYLIDNHGIPRERIFNSRHASFLDDLMQTTQGRGADLVLNSLSGDLLHASWQCVAKGGKMIEIGKRDILERGRLALDLFQNNRTFHGFDLVSLLRDHPEVFPEITRQFQTFLAKGHVKPIQPIHQFSAEKLPDAVRFMRSGDHIGKIVVTIPQDPTSIPSTKLADTSFLSDSPTYLLVGGLGGLGKGVTRWLVEKGARNFCFLSRSAGASDNDQHFFKELEAQGCRVAAVAGDVADRAHVQKAIQSAPTSIGGVLQLSMVLRDNAVFQMGYDDWKAPLEPKVKGTWNLHKALADTSLEFFILVSSLTGTVGQPGQVNYASANSFLDSFVQYRHSLGLPCSVVDLGPVEGIGYLSDKPYKTNVYKSFGADLVHEQNVVDAIQLAMKRSLPAKSEGSTSWWAPISNKSQLVVGLTSSKPLSDPTNRVAFKHDARVRLLYNMVSASEITLQSNDEGMGQLISQFEANPGLLTEPDAVSQISHEIGRILFRLLLLPEETLDTSMSLTSIGIDSLASIEIRNWWRRSLGSDKSVLEIMSAGTIEGLGRLAVQTLQKKHEGAR</sequence>
<dbReference type="SUPFAM" id="SSF55048">
    <property type="entry name" value="Probable ACP-binding domain of malonyl-CoA ACP transacylase"/>
    <property type="match status" value="1"/>
</dbReference>
<reference evidence="14 15" key="2">
    <citation type="journal article" date="2017" name="Sci. Rep.">
        <title>Ant-infecting Ophiocordyceps genomes reveal a high diversity of potential behavioral manipulation genes and a possible major role for enterotoxins.</title>
        <authorList>
            <person name="de Bekker C."/>
            <person name="Ohm R.A."/>
            <person name="Evans H.C."/>
            <person name="Brachmann A."/>
            <person name="Hughes D.P."/>
        </authorList>
    </citation>
    <scope>NUCLEOTIDE SEQUENCE [LARGE SCALE GENOMIC DNA]</scope>
    <source>
        <strain evidence="14 15">SC16a</strain>
    </source>
</reference>
<dbReference type="InterPro" id="IPR011032">
    <property type="entry name" value="GroES-like_sf"/>
</dbReference>
<dbReference type="Pfam" id="PF08242">
    <property type="entry name" value="Methyltransf_12"/>
    <property type="match status" value="1"/>
</dbReference>
<dbReference type="SUPFAM" id="SSF47336">
    <property type="entry name" value="ACP-like"/>
    <property type="match status" value="1"/>
</dbReference>
<keyword evidence="1" id="KW-0596">Phosphopantetheine</keyword>
<dbReference type="Pfam" id="PF08240">
    <property type="entry name" value="ADH_N"/>
    <property type="match status" value="1"/>
</dbReference>
<dbReference type="InterPro" id="IPR016035">
    <property type="entry name" value="Acyl_Trfase/lysoPLipase"/>
</dbReference>
<dbReference type="InterPro" id="IPR013217">
    <property type="entry name" value="Methyltransf_12"/>
</dbReference>
<dbReference type="InterPro" id="IPR049551">
    <property type="entry name" value="PKS_DH_C"/>
</dbReference>
<evidence type="ECO:0000259" key="13">
    <source>
        <dbReference type="PROSITE" id="PS52019"/>
    </source>
</evidence>
<proteinExistence type="predicted"/>
<dbReference type="InterPro" id="IPR020807">
    <property type="entry name" value="PKS_DH"/>
</dbReference>